<feature type="transmembrane region" description="Helical" evidence="1">
    <location>
        <begin position="82"/>
        <end position="112"/>
    </location>
</feature>
<feature type="domain" description="DUF1468" evidence="2">
    <location>
        <begin position="12"/>
        <end position="147"/>
    </location>
</feature>
<evidence type="ECO:0000313" key="3">
    <source>
        <dbReference type="EMBL" id="KYD13100.1"/>
    </source>
</evidence>
<protein>
    <recommendedName>
        <fullName evidence="2">DUF1468 domain-containing protein</fullName>
    </recommendedName>
</protein>
<accession>A0A150LLL4</accession>
<feature type="transmembrane region" description="Helical" evidence="1">
    <location>
        <begin position="118"/>
        <end position="138"/>
    </location>
</feature>
<feature type="transmembrane region" description="Helical" evidence="1">
    <location>
        <begin position="43"/>
        <end position="61"/>
    </location>
</feature>
<evidence type="ECO:0000313" key="4">
    <source>
        <dbReference type="Proteomes" id="UP000075683"/>
    </source>
</evidence>
<keyword evidence="1" id="KW-1133">Transmembrane helix</keyword>
<dbReference type="OrthoDB" id="1807861at2"/>
<dbReference type="EMBL" id="LQYT01000084">
    <property type="protein sequence ID" value="KYD13100.1"/>
    <property type="molecule type" value="Genomic_DNA"/>
</dbReference>
<evidence type="ECO:0000259" key="2">
    <source>
        <dbReference type="Pfam" id="PF07331"/>
    </source>
</evidence>
<name>A0A150LLL4_9BACI</name>
<sequence>MRKIAGIPRKTGAFISLFLGIVSVVEAARLYPYRTDFWAGDHIFPGLIGAILVAAGLFLLLKREESSRRFVLPGGKIGRKMTATAGVLISYCLLIGYAGYVFSTFLAFLFLLRIIGNYRWADSALFSGLFTCALYLLFSEFLKTPLPNGFLF</sequence>
<dbReference type="RefSeq" id="WP_061569501.1">
    <property type="nucleotide sequence ID" value="NZ_JBAIZG010000056.1"/>
</dbReference>
<dbReference type="InterPro" id="IPR009936">
    <property type="entry name" value="DUF1468"/>
</dbReference>
<dbReference type="Proteomes" id="UP000075683">
    <property type="component" value="Unassembled WGS sequence"/>
</dbReference>
<comment type="caution">
    <text evidence="3">The sequence shown here is derived from an EMBL/GenBank/DDBJ whole genome shotgun (WGS) entry which is preliminary data.</text>
</comment>
<dbReference type="Pfam" id="PF07331">
    <property type="entry name" value="TctB"/>
    <property type="match status" value="1"/>
</dbReference>
<dbReference type="STRING" id="301148.B4135_2992"/>
<gene>
    <name evidence="3" type="ORF">B4135_2992</name>
</gene>
<dbReference type="AlphaFoldDB" id="A0A150LLL4"/>
<reference evidence="3 4" key="1">
    <citation type="submission" date="2016-01" db="EMBL/GenBank/DDBJ databases">
        <title>Draft Genome Sequences of Seven Thermophilic Sporeformers Isolated from Foods.</title>
        <authorList>
            <person name="Berendsen E.M."/>
            <person name="Wells-Bennik M.H."/>
            <person name="Krawcyk A.O."/>
            <person name="De Jong A."/>
            <person name="Holsappel S."/>
            <person name="Eijlander R.T."/>
            <person name="Kuipers O.P."/>
        </authorList>
    </citation>
    <scope>NUCLEOTIDE SEQUENCE [LARGE SCALE GENOMIC DNA]</scope>
    <source>
        <strain evidence="3 4">B4135</strain>
    </source>
</reference>
<keyword evidence="1" id="KW-0472">Membrane</keyword>
<proteinExistence type="predicted"/>
<keyword evidence="1" id="KW-0812">Transmembrane</keyword>
<organism evidence="3 4">
    <name type="scientific">Caldibacillus debilis</name>
    <dbReference type="NCBI Taxonomy" id="301148"/>
    <lineage>
        <taxon>Bacteria</taxon>
        <taxon>Bacillati</taxon>
        <taxon>Bacillota</taxon>
        <taxon>Bacilli</taxon>
        <taxon>Bacillales</taxon>
        <taxon>Bacillaceae</taxon>
        <taxon>Caldibacillus</taxon>
    </lineage>
</organism>
<evidence type="ECO:0000256" key="1">
    <source>
        <dbReference type="SAM" id="Phobius"/>
    </source>
</evidence>